<reference evidence="1 2" key="1">
    <citation type="journal article" date="2021" name="Plant Biotechnol. J.">
        <title>Multi-omics assisted identification of the key and species-specific regulatory components of drought-tolerant mechanisms in Gossypium stocksii.</title>
        <authorList>
            <person name="Yu D."/>
            <person name="Ke L."/>
            <person name="Zhang D."/>
            <person name="Wu Y."/>
            <person name="Sun Y."/>
            <person name="Mei J."/>
            <person name="Sun J."/>
            <person name="Sun Y."/>
        </authorList>
    </citation>
    <scope>NUCLEOTIDE SEQUENCE [LARGE SCALE GENOMIC DNA]</scope>
    <source>
        <strain evidence="2">cv. E1</strain>
        <tissue evidence="1">Leaf</tissue>
    </source>
</reference>
<sequence length="146" mass="16742">MDSMECEGGDERDLVNHSTKKVQIRGIVEDRDVVMDTMPIAENVLSWKDRLIGMGLRADERMTTSDGLDGEEEFELLEEDVECSSVNDIPSIKFSKRVNQILIKHMEHTVVIKLFGRSIGYATLQNKVFSLWKSPQPFRLMDVEHD</sequence>
<dbReference type="EMBL" id="JAIQCV010000002">
    <property type="protein sequence ID" value="KAH1121020.1"/>
    <property type="molecule type" value="Genomic_DNA"/>
</dbReference>
<gene>
    <name evidence="1" type="ORF">J1N35_004180</name>
</gene>
<organism evidence="1 2">
    <name type="scientific">Gossypium stocksii</name>
    <dbReference type="NCBI Taxonomy" id="47602"/>
    <lineage>
        <taxon>Eukaryota</taxon>
        <taxon>Viridiplantae</taxon>
        <taxon>Streptophyta</taxon>
        <taxon>Embryophyta</taxon>
        <taxon>Tracheophyta</taxon>
        <taxon>Spermatophyta</taxon>
        <taxon>Magnoliopsida</taxon>
        <taxon>eudicotyledons</taxon>
        <taxon>Gunneridae</taxon>
        <taxon>Pentapetalae</taxon>
        <taxon>rosids</taxon>
        <taxon>malvids</taxon>
        <taxon>Malvales</taxon>
        <taxon>Malvaceae</taxon>
        <taxon>Malvoideae</taxon>
        <taxon>Gossypium</taxon>
    </lineage>
</organism>
<evidence type="ECO:0000313" key="1">
    <source>
        <dbReference type="EMBL" id="KAH1121020.1"/>
    </source>
</evidence>
<evidence type="ECO:0000313" key="2">
    <source>
        <dbReference type="Proteomes" id="UP000828251"/>
    </source>
</evidence>
<protein>
    <submittedName>
        <fullName evidence="1">Uncharacterized protein</fullName>
    </submittedName>
</protein>
<dbReference type="AlphaFoldDB" id="A0A9D3WDK9"/>
<dbReference type="Proteomes" id="UP000828251">
    <property type="component" value="Unassembled WGS sequence"/>
</dbReference>
<keyword evidence="2" id="KW-1185">Reference proteome</keyword>
<comment type="caution">
    <text evidence="1">The sequence shown here is derived from an EMBL/GenBank/DDBJ whole genome shotgun (WGS) entry which is preliminary data.</text>
</comment>
<dbReference type="OrthoDB" id="1002401at2759"/>
<name>A0A9D3WDK9_9ROSI</name>
<accession>A0A9D3WDK9</accession>
<proteinExistence type="predicted"/>